<evidence type="ECO:0000256" key="6">
    <source>
        <dbReference type="ARBA" id="ARBA00022989"/>
    </source>
</evidence>
<evidence type="ECO:0000256" key="7">
    <source>
        <dbReference type="ARBA" id="ARBA00023136"/>
    </source>
</evidence>
<name>A0A1Q2SKF4_9GAMM</name>
<dbReference type="Gene3D" id="3.40.50.11690">
    <property type="entry name" value="Cell division protein FtsQ/DivIB"/>
    <property type="match status" value="1"/>
</dbReference>
<evidence type="ECO:0000313" key="13">
    <source>
        <dbReference type="Proteomes" id="UP000243679"/>
    </source>
</evidence>
<dbReference type="PANTHER" id="PTHR35851">
    <property type="entry name" value="CELL DIVISION PROTEIN FTSQ"/>
    <property type="match status" value="1"/>
</dbReference>
<dbReference type="AlphaFoldDB" id="A0A1Q2SKF4"/>
<dbReference type="PROSITE" id="PS51779">
    <property type="entry name" value="POTRA"/>
    <property type="match status" value="1"/>
</dbReference>
<gene>
    <name evidence="9" type="primary">ftsQ</name>
    <name evidence="12" type="ORF">TAO_0230</name>
</gene>
<accession>A0A1Q2SKF4</accession>
<dbReference type="InterPro" id="IPR045335">
    <property type="entry name" value="FtsQ_C_sf"/>
</dbReference>
<comment type="similarity">
    <text evidence="9">Belongs to the FtsQ/DivIB family. FtsQ subfamily.</text>
</comment>
<dbReference type="HAMAP" id="MF_00911">
    <property type="entry name" value="FtsQ_subfam"/>
    <property type="match status" value="1"/>
</dbReference>
<keyword evidence="5 9" id="KW-0812">Transmembrane</keyword>
<feature type="region of interest" description="Disordered" evidence="10">
    <location>
        <begin position="1"/>
        <end position="25"/>
    </location>
</feature>
<keyword evidence="2 9" id="KW-1003">Cell membrane</keyword>
<dbReference type="Gene3D" id="3.10.20.310">
    <property type="entry name" value="membrane protein fhac"/>
    <property type="match status" value="1"/>
</dbReference>
<dbReference type="InterPro" id="IPR013685">
    <property type="entry name" value="POTRA_FtsQ_type"/>
</dbReference>
<evidence type="ECO:0000256" key="2">
    <source>
        <dbReference type="ARBA" id="ARBA00022475"/>
    </source>
</evidence>
<sequence>MNRLGNRKPRKIQRGRGASRSQPSRPIPLRAIEQGVLILLLISIATWGTEWLTDPQNLPLREVSIEGQFQHTTKQKIRETVTSHITGGFFSVDLEKIQIAVGELPWISQVKVRRIWPDGLQVQAKEQVPLARWGENALVSVEGKIFTPPQESFPKGLPKLEGPLGGEHLLVKRFREIQKQVNPFKLRAVQLIIGERRDCRIVFDNSIELILGRTYNKQRLAQFLRVYMHLLQLHQEDIKQIDMRYTNGFAVTWRGGATPAWIREAVLDA</sequence>
<dbReference type="InterPro" id="IPR005548">
    <property type="entry name" value="Cell_div_FtsQ/DivIB_C"/>
</dbReference>
<comment type="function">
    <text evidence="9">Essential cell division protein. May link together the upstream cell division proteins, which are predominantly cytoplasmic, with the downstream cell division proteins, which are predominantly periplasmic. May control correct divisome assembly.</text>
</comment>
<dbReference type="GO" id="GO:0043093">
    <property type="term" value="P:FtsZ-dependent cytokinesis"/>
    <property type="evidence" value="ECO:0007669"/>
    <property type="project" value="UniProtKB-UniRule"/>
</dbReference>
<proteinExistence type="inferred from homology"/>
<evidence type="ECO:0000256" key="3">
    <source>
        <dbReference type="ARBA" id="ARBA00022519"/>
    </source>
</evidence>
<feature type="compositionally biased region" description="Basic residues" evidence="10">
    <location>
        <begin position="1"/>
        <end position="14"/>
    </location>
</feature>
<protein>
    <recommendedName>
        <fullName evidence="9">Cell division protein FtsQ</fullName>
    </recommendedName>
</protein>
<dbReference type="RefSeq" id="WP_096526243.1">
    <property type="nucleotide sequence ID" value="NZ_AP014836.1"/>
</dbReference>
<comment type="subcellular location">
    <subcellularLocation>
        <location evidence="9">Cell inner membrane</location>
        <topology evidence="9">Single-pass type II membrane protein</topology>
    </subcellularLocation>
    <subcellularLocation>
        <location evidence="1">Membrane</location>
    </subcellularLocation>
    <text evidence="9">Localizes to the division septum.</text>
</comment>
<keyword evidence="6 9" id="KW-1133">Transmembrane helix</keyword>
<dbReference type="PANTHER" id="PTHR35851:SF1">
    <property type="entry name" value="CELL DIVISION PROTEIN FTSQ"/>
    <property type="match status" value="1"/>
</dbReference>
<evidence type="ECO:0000256" key="1">
    <source>
        <dbReference type="ARBA" id="ARBA00004370"/>
    </source>
</evidence>
<dbReference type="InterPro" id="IPR034746">
    <property type="entry name" value="POTRA"/>
</dbReference>
<dbReference type="GO" id="GO:0090529">
    <property type="term" value="P:cell septum assembly"/>
    <property type="evidence" value="ECO:0007669"/>
    <property type="project" value="InterPro"/>
</dbReference>
<evidence type="ECO:0000313" key="12">
    <source>
        <dbReference type="EMBL" id="BAW79600.1"/>
    </source>
</evidence>
<dbReference type="EMBL" id="AP014836">
    <property type="protein sequence ID" value="BAW79600.1"/>
    <property type="molecule type" value="Genomic_DNA"/>
</dbReference>
<dbReference type="Proteomes" id="UP000243679">
    <property type="component" value="Chromosome"/>
</dbReference>
<keyword evidence="8 9" id="KW-0131">Cell cycle</keyword>
<reference evidence="12 13" key="1">
    <citation type="journal article" date="2017" name="ISME J.">
        <title>An acid-tolerant ammonia-oxidizing ?-proteobacterium from soil.</title>
        <authorList>
            <person name="Hayatsu M."/>
            <person name="Tago K."/>
            <person name="Uchiyama I."/>
            <person name="Toyoda A."/>
            <person name="Wang Y."/>
            <person name="Shimomura Y."/>
            <person name="Okubo T."/>
            <person name="Kurisu F."/>
            <person name="Hirono Y."/>
            <person name="Nonaka K."/>
            <person name="Akiyama H."/>
            <person name="Itoh T."/>
            <person name="Takami H."/>
        </authorList>
    </citation>
    <scope>NUCLEOTIDE SEQUENCE [LARGE SCALE GENOMIC DNA]</scope>
    <source>
        <strain evidence="12 13">TAO100</strain>
    </source>
</reference>
<organism evidence="12 13">
    <name type="scientific">Candidatus Nitrosoglobus terrae</name>
    <dbReference type="NCBI Taxonomy" id="1630141"/>
    <lineage>
        <taxon>Bacteria</taxon>
        <taxon>Pseudomonadati</taxon>
        <taxon>Pseudomonadota</taxon>
        <taxon>Gammaproteobacteria</taxon>
        <taxon>Chromatiales</taxon>
        <taxon>Chromatiaceae</taxon>
        <taxon>Candidatus Nitrosoglobus</taxon>
    </lineage>
</organism>
<evidence type="ECO:0000259" key="11">
    <source>
        <dbReference type="PROSITE" id="PS51779"/>
    </source>
</evidence>
<evidence type="ECO:0000256" key="10">
    <source>
        <dbReference type="SAM" id="MobiDB-lite"/>
    </source>
</evidence>
<dbReference type="GO" id="GO:0005886">
    <property type="term" value="C:plasma membrane"/>
    <property type="evidence" value="ECO:0007669"/>
    <property type="project" value="UniProtKB-SubCell"/>
</dbReference>
<dbReference type="OrthoDB" id="9790370at2"/>
<dbReference type="GO" id="GO:0032153">
    <property type="term" value="C:cell division site"/>
    <property type="evidence" value="ECO:0007669"/>
    <property type="project" value="UniProtKB-UniRule"/>
</dbReference>
<feature type="domain" description="POTRA" evidence="11">
    <location>
        <begin position="58"/>
        <end position="127"/>
    </location>
</feature>
<comment type="subunit">
    <text evidence="9">Part of a complex composed of FtsB, FtsL and FtsQ.</text>
</comment>
<keyword evidence="4 9" id="KW-0132">Cell division</keyword>
<evidence type="ECO:0000256" key="4">
    <source>
        <dbReference type="ARBA" id="ARBA00022618"/>
    </source>
</evidence>
<dbReference type="KEGG" id="ntt:TAO_0230"/>
<keyword evidence="13" id="KW-1185">Reference proteome</keyword>
<dbReference type="Pfam" id="PF08478">
    <property type="entry name" value="POTRA_1"/>
    <property type="match status" value="1"/>
</dbReference>
<evidence type="ECO:0000256" key="9">
    <source>
        <dbReference type="HAMAP-Rule" id="MF_00911"/>
    </source>
</evidence>
<dbReference type="Pfam" id="PF03799">
    <property type="entry name" value="FtsQ_DivIB_C"/>
    <property type="match status" value="1"/>
</dbReference>
<keyword evidence="3 9" id="KW-0997">Cell inner membrane</keyword>
<evidence type="ECO:0000256" key="8">
    <source>
        <dbReference type="ARBA" id="ARBA00023306"/>
    </source>
</evidence>
<keyword evidence="7 9" id="KW-0472">Membrane</keyword>
<evidence type="ECO:0000256" key="5">
    <source>
        <dbReference type="ARBA" id="ARBA00022692"/>
    </source>
</evidence>
<dbReference type="InterPro" id="IPR026579">
    <property type="entry name" value="FtsQ"/>
</dbReference>